<dbReference type="PANTHER" id="PTHR24300">
    <property type="entry name" value="CYTOCHROME P450 508A4-RELATED"/>
    <property type="match status" value="1"/>
</dbReference>
<dbReference type="GO" id="GO:0020037">
    <property type="term" value="F:heme binding"/>
    <property type="evidence" value="ECO:0007669"/>
    <property type="project" value="InterPro"/>
</dbReference>
<organism evidence="5">
    <name type="scientific">Darwinula stevensoni</name>
    <dbReference type="NCBI Taxonomy" id="69355"/>
    <lineage>
        <taxon>Eukaryota</taxon>
        <taxon>Metazoa</taxon>
        <taxon>Ecdysozoa</taxon>
        <taxon>Arthropoda</taxon>
        <taxon>Crustacea</taxon>
        <taxon>Oligostraca</taxon>
        <taxon>Ostracoda</taxon>
        <taxon>Podocopa</taxon>
        <taxon>Podocopida</taxon>
        <taxon>Darwinulocopina</taxon>
        <taxon>Darwinuloidea</taxon>
        <taxon>Darwinulidae</taxon>
        <taxon>Darwinula</taxon>
    </lineage>
</organism>
<dbReference type="AlphaFoldDB" id="A0A7R9AIC2"/>
<keyword evidence="6" id="KW-1185">Reference proteome</keyword>
<evidence type="ECO:0008006" key="7">
    <source>
        <dbReference type="Google" id="ProtNLM"/>
    </source>
</evidence>
<sequence length="166" mass="19095">MSSTRSQWRENRGFTLQVLRDFGLGKASVLNGIIEEVLKLCEVLGRNKEEPQSLQHPLNLVIFNIIWKLTAGKQFEHGDPELQQFLDRLTVVKEVSFARRQCNGETLAKMKLFLFVAIFTQKFFFCVTKGHPIPSKEGDGSFIVNCPKPYKFILRNTSRIEFTRDG</sequence>
<dbReference type="PANTHER" id="PTHR24300:SF397">
    <property type="entry name" value="CYTOCHROME P450 2U1"/>
    <property type="match status" value="1"/>
</dbReference>
<dbReference type="Proteomes" id="UP000677054">
    <property type="component" value="Unassembled WGS sequence"/>
</dbReference>
<dbReference type="GO" id="GO:0006082">
    <property type="term" value="P:organic acid metabolic process"/>
    <property type="evidence" value="ECO:0007669"/>
    <property type="project" value="TreeGrafter"/>
</dbReference>
<dbReference type="OrthoDB" id="1055148at2759"/>
<keyword evidence="4" id="KW-0560">Oxidoreductase</keyword>
<keyword evidence="2" id="KW-0479">Metal-binding</keyword>
<evidence type="ECO:0000256" key="3">
    <source>
        <dbReference type="ARBA" id="ARBA00023004"/>
    </source>
</evidence>
<keyword evidence="3" id="KW-0408">Iron</keyword>
<evidence type="ECO:0000313" key="5">
    <source>
        <dbReference type="EMBL" id="CAD7254850.1"/>
    </source>
</evidence>
<dbReference type="InterPro" id="IPR050182">
    <property type="entry name" value="Cytochrome_P450_fam2"/>
</dbReference>
<name>A0A7R9AIC2_9CRUS</name>
<dbReference type="Gene3D" id="1.10.630.10">
    <property type="entry name" value="Cytochrome P450"/>
    <property type="match status" value="2"/>
</dbReference>
<evidence type="ECO:0000256" key="4">
    <source>
        <dbReference type="ARBA" id="ARBA00023033"/>
    </source>
</evidence>
<dbReference type="Pfam" id="PF00067">
    <property type="entry name" value="p450"/>
    <property type="match status" value="2"/>
</dbReference>
<accession>A0A7R9AIC2</accession>
<dbReference type="SUPFAM" id="SSF48264">
    <property type="entry name" value="Cytochrome P450"/>
    <property type="match status" value="2"/>
</dbReference>
<evidence type="ECO:0000256" key="2">
    <source>
        <dbReference type="ARBA" id="ARBA00022723"/>
    </source>
</evidence>
<proteinExistence type="inferred from homology"/>
<evidence type="ECO:0000256" key="1">
    <source>
        <dbReference type="ARBA" id="ARBA00010617"/>
    </source>
</evidence>
<dbReference type="GO" id="GO:0005737">
    <property type="term" value="C:cytoplasm"/>
    <property type="evidence" value="ECO:0007669"/>
    <property type="project" value="TreeGrafter"/>
</dbReference>
<evidence type="ECO:0000313" key="6">
    <source>
        <dbReference type="Proteomes" id="UP000677054"/>
    </source>
</evidence>
<dbReference type="GO" id="GO:0006805">
    <property type="term" value="P:xenobiotic metabolic process"/>
    <property type="evidence" value="ECO:0007669"/>
    <property type="project" value="TreeGrafter"/>
</dbReference>
<gene>
    <name evidence="5" type="ORF">DSTB1V02_LOCUS14596</name>
</gene>
<dbReference type="GO" id="GO:0005506">
    <property type="term" value="F:iron ion binding"/>
    <property type="evidence" value="ECO:0007669"/>
    <property type="project" value="InterPro"/>
</dbReference>
<dbReference type="EMBL" id="CAJPEV010013338">
    <property type="protein sequence ID" value="CAG0906732.1"/>
    <property type="molecule type" value="Genomic_DNA"/>
</dbReference>
<dbReference type="EMBL" id="LR912856">
    <property type="protein sequence ID" value="CAD7254850.1"/>
    <property type="molecule type" value="Genomic_DNA"/>
</dbReference>
<reference evidence="5" key="1">
    <citation type="submission" date="2020-11" db="EMBL/GenBank/DDBJ databases">
        <authorList>
            <person name="Tran Van P."/>
        </authorList>
    </citation>
    <scope>NUCLEOTIDE SEQUENCE</scope>
</reference>
<protein>
    <recommendedName>
        <fullName evidence="7">Cytochrome P450</fullName>
    </recommendedName>
</protein>
<comment type="similarity">
    <text evidence="1">Belongs to the cytochrome P450 family.</text>
</comment>
<dbReference type="GO" id="GO:0008395">
    <property type="term" value="F:steroid hydroxylase activity"/>
    <property type="evidence" value="ECO:0007669"/>
    <property type="project" value="TreeGrafter"/>
</dbReference>
<dbReference type="InterPro" id="IPR001128">
    <property type="entry name" value="Cyt_P450"/>
</dbReference>
<keyword evidence="4" id="KW-0503">Monooxygenase</keyword>
<dbReference type="InterPro" id="IPR036396">
    <property type="entry name" value="Cyt_P450_sf"/>
</dbReference>
<dbReference type="GO" id="GO:0016712">
    <property type="term" value="F:oxidoreductase activity, acting on paired donors, with incorporation or reduction of molecular oxygen, reduced flavin or flavoprotein as one donor, and incorporation of one atom of oxygen"/>
    <property type="evidence" value="ECO:0007669"/>
    <property type="project" value="TreeGrafter"/>
</dbReference>